<gene>
    <name evidence="3" type="ORF">Taro_006252</name>
</gene>
<feature type="non-terminal residue" evidence="3">
    <location>
        <position position="1"/>
    </location>
</feature>
<dbReference type="OrthoDB" id="1687975at2759"/>
<dbReference type="Gene3D" id="3.40.50.980">
    <property type="match status" value="1"/>
</dbReference>
<evidence type="ECO:0000259" key="2">
    <source>
        <dbReference type="Pfam" id="PF00501"/>
    </source>
</evidence>
<reference evidence="3" key="1">
    <citation type="submission" date="2017-07" db="EMBL/GenBank/DDBJ databases">
        <title>Taro Niue Genome Assembly and Annotation.</title>
        <authorList>
            <person name="Atibalentja N."/>
            <person name="Keating K."/>
            <person name="Fields C.J."/>
        </authorList>
    </citation>
    <scope>NUCLEOTIDE SEQUENCE</scope>
    <source>
        <strain evidence="3">Niue_2</strain>
        <tissue evidence="3">Leaf</tissue>
    </source>
</reference>
<organism evidence="3 4">
    <name type="scientific">Colocasia esculenta</name>
    <name type="common">Wild taro</name>
    <name type="synonym">Arum esculentum</name>
    <dbReference type="NCBI Taxonomy" id="4460"/>
    <lineage>
        <taxon>Eukaryota</taxon>
        <taxon>Viridiplantae</taxon>
        <taxon>Streptophyta</taxon>
        <taxon>Embryophyta</taxon>
        <taxon>Tracheophyta</taxon>
        <taxon>Spermatophyta</taxon>
        <taxon>Magnoliopsida</taxon>
        <taxon>Liliopsida</taxon>
        <taxon>Araceae</taxon>
        <taxon>Aroideae</taxon>
        <taxon>Colocasieae</taxon>
        <taxon>Colocasia</taxon>
    </lineage>
</organism>
<name>A0A843TQK7_COLES</name>
<dbReference type="SUPFAM" id="SSF56801">
    <property type="entry name" value="Acetyl-CoA synthetase-like"/>
    <property type="match status" value="1"/>
</dbReference>
<dbReference type="Gene3D" id="2.30.38.10">
    <property type="entry name" value="Luciferase, Domain 3"/>
    <property type="match status" value="1"/>
</dbReference>
<dbReference type="InterPro" id="IPR000873">
    <property type="entry name" value="AMP-dep_synth/lig_dom"/>
</dbReference>
<comment type="caution">
    <text evidence="3">The sequence shown here is derived from an EMBL/GenBank/DDBJ whole genome shotgun (WGS) entry which is preliminary data.</text>
</comment>
<sequence length="165" mass="17066">RTPSVGRQPRSLPRAPTPEPPVTVDHPDAALLPLPLCGAGVVLRGARAALLGTGVSGKQKPLATPSSLPLEPKQKPRSASIAAPEFDLSASLAWVGFLAFGTQQGYGLTESCGIILLETPGNNAHKFGSSGLEAKVISLSTLKPLPPNQLGELCFCGLNIMQGQL</sequence>
<evidence type="ECO:0000256" key="1">
    <source>
        <dbReference type="SAM" id="MobiDB-lite"/>
    </source>
</evidence>
<dbReference type="Proteomes" id="UP000652761">
    <property type="component" value="Unassembled WGS sequence"/>
</dbReference>
<dbReference type="Pfam" id="PF00501">
    <property type="entry name" value="AMP-binding"/>
    <property type="match status" value="1"/>
</dbReference>
<protein>
    <recommendedName>
        <fullName evidence="2">AMP-dependent synthetase/ligase domain-containing protein</fullName>
    </recommendedName>
</protein>
<accession>A0A843TQK7</accession>
<feature type="region of interest" description="Disordered" evidence="1">
    <location>
        <begin position="56"/>
        <end position="76"/>
    </location>
</feature>
<evidence type="ECO:0000313" key="3">
    <source>
        <dbReference type="EMBL" id="MQL73898.1"/>
    </source>
</evidence>
<feature type="domain" description="AMP-dependent synthetase/ligase" evidence="2">
    <location>
        <begin position="103"/>
        <end position="163"/>
    </location>
</feature>
<dbReference type="AlphaFoldDB" id="A0A843TQK7"/>
<feature type="region of interest" description="Disordered" evidence="1">
    <location>
        <begin position="1"/>
        <end position="26"/>
    </location>
</feature>
<evidence type="ECO:0000313" key="4">
    <source>
        <dbReference type="Proteomes" id="UP000652761"/>
    </source>
</evidence>
<proteinExistence type="predicted"/>
<keyword evidence="4" id="KW-1185">Reference proteome</keyword>
<dbReference type="EMBL" id="NMUH01000182">
    <property type="protein sequence ID" value="MQL73898.1"/>
    <property type="molecule type" value="Genomic_DNA"/>
</dbReference>